<dbReference type="GO" id="GO:0005811">
    <property type="term" value="C:lipid droplet"/>
    <property type="evidence" value="ECO:0007669"/>
    <property type="project" value="TreeGrafter"/>
</dbReference>
<feature type="region of interest" description="Disordered" evidence="1">
    <location>
        <begin position="257"/>
        <end position="283"/>
    </location>
</feature>
<proteinExistence type="predicted"/>
<name>A0A0C3P506_PISTI</name>
<dbReference type="OrthoDB" id="2152680at2759"/>
<dbReference type="Pfam" id="PF09804">
    <property type="entry name" value="DENND11"/>
    <property type="match status" value="2"/>
</dbReference>
<dbReference type="InterPro" id="IPR018626">
    <property type="entry name" value="LCHN/Anr2"/>
</dbReference>
<evidence type="ECO:0008006" key="4">
    <source>
        <dbReference type="Google" id="ProtNLM"/>
    </source>
</evidence>
<evidence type="ECO:0000313" key="3">
    <source>
        <dbReference type="Proteomes" id="UP000054217"/>
    </source>
</evidence>
<dbReference type="Proteomes" id="UP000054217">
    <property type="component" value="Unassembled WGS sequence"/>
</dbReference>
<dbReference type="HOGENOM" id="CLU_442816_0_0_1"/>
<dbReference type="AlphaFoldDB" id="A0A0C3P506"/>
<dbReference type="PANTHER" id="PTHR28153:SF1">
    <property type="entry name" value="DUF4484 DOMAIN-CONTAINING PROTEIN"/>
    <property type="match status" value="1"/>
</dbReference>
<accession>A0A0C3P506</accession>
<keyword evidence="3" id="KW-1185">Reference proteome</keyword>
<dbReference type="InParanoid" id="A0A0C3P506"/>
<feature type="region of interest" description="Disordered" evidence="1">
    <location>
        <begin position="526"/>
        <end position="564"/>
    </location>
</feature>
<dbReference type="STRING" id="870435.A0A0C3P506"/>
<organism evidence="2 3">
    <name type="scientific">Pisolithus tinctorius Marx 270</name>
    <dbReference type="NCBI Taxonomy" id="870435"/>
    <lineage>
        <taxon>Eukaryota</taxon>
        <taxon>Fungi</taxon>
        <taxon>Dikarya</taxon>
        <taxon>Basidiomycota</taxon>
        <taxon>Agaricomycotina</taxon>
        <taxon>Agaricomycetes</taxon>
        <taxon>Agaricomycetidae</taxon>
        <taxon>Boletales</taxon>
        <taxon>Sclerodermatineae</taxon>
        <taxon>Pisolithaceae</taxon>
        <taxon>Pisolithus</taxon>
    </lineage>
</organism>
<sequence>MSDGQKADLGRPPQDIVAIFHASFHPTKGNVVDWCLKASNDLSIDGVEFSTLPSGLHLVNHDVVYFTKDTHPGVSVFRRRRTSEHGQRGFRLSALGVLLARSSRPRPWLHVDALNALIDQIYTSVEERGICMSDQNQGVVLEPSEDAGDWEPARAFFEERMVRRADLRGAGQWRGWSYELDNPAVAPTPSTPTLHLPHLLRILGPSTLTLYKHVLGRRRILIYTLPPVEPACVLCHVAADLCFEAQCKTFYGGSGPHDTDDEEGEHSDGSGARGGGLPTRLSGRSREGITVLGMVTLSDLDKMHHEGKTGRGWIACTTDAIFLEKPSYYDLVIDLTTSTPLRSTRPTLYVSKPIHQQSPGSRGPTHRLSLVRFTWSDVRLWNELERILQLDVGGTDCPTTCCRPPVDSPMLKHPTSGSVVAGTGTTKSPGLSSWADAWRVYEDVCLVCASLWIGSWRGNSTQSYSTVNPDGSKADWGGVRLTGDDDLTIDGPFVRNIGLGIEGRPSMVANGIEGSPNVKGMKRSRGMSLGVGGGSSASESSSRGRQASTGSGMSIEDNGIAMHAPDDPVARRFREERLERQIRTTLALLQTFHANTCFQLSRLAELTSPATGRASAMATTGQLVDVPSIAETPDPSTPALPDTNVIYLTPRDVLSFELGPFSSLDARYLEWLGEEYGGGKKVVVKRGWKDLLGVLLGFG</sequence>
<dbReference type="PANTHER" id="PTHR28153">
    <property type="entry name" value="PROTEIN, PUTATIVE-RELATED"/>
    <property type="match status" value="1"/>
</dbReference>
<gene>
    <name evidence="2" type="ORF">M404DRAFT_652193</name>
</gene>
<protein>
    <recommendedName>
        <fullName evidence="4">Protein LCHN</fullName>
    </recommendedName>
</protein>
<reference evidence="2 3" key="1">
    <citation type="submission" date="2014-04" db="EMBL/GenBank/DDBJ databases">
        <authorList>
            <consortium name="DOE Joint Genome Institute"/>
            <person name="Kuo A."/>
            <person name="Kohler A."/>
            <person name="Costa M.D."/>
            <person name="Nagy L.G."/>
            <person name="Floudas D."/>
            <person name="Copeland A."/>
            <person name="Barry K.W."/>
            <person name="Cichocki N."/>
            <person name="Veneault-Fourrey C."/>
            <person name="LaButti K."/>
            <person name="Lindquist E.A."/>
            <person name="Lipzen A."/>
            <person name="Lundell T."/>
            <person name="Morin E."/>
            <person name="Murat C."/>
            <person name="Sun H."/>
            <person name="Tunlid A."/>
            <person name="Henrissat B."/>
            <person name="Grigoriev I.V."/>
            <person name="Hibbett D.S."/>
            <person name="Martin F."/>
            <person name="Nordberg H.P."/>
            <person name="Cantor M.N."/>
            <person name="Hua S.X."/>
        </authorList>
    </citation>
    <scope>NUCLEOTIDE SEQUENCE [LARGE SCALE GENOMIC DNA]</scope>
    <source>
        <strain evidence="2 3">Marx 270</strain>
    </source>
</reference>
<dbReference type="InterPro" id="IPR053056">
    <property type="entry name" value="Lipid_Metab_Assoc_Protein"/>
</dbReference>
<dbReference type="EMBL" id="KN831981">
    <property type="protein sequence ID" value="KIO02571.1"/>
    <property type="molecule type" value="Genomic_DNA"/>
</dbReference>
<feature type="compositionally biased region" description="Low complexity" evidence="1">
    <location>
        <begin position="536"/>
        <end position="545"/>
    </location>
</feature>
<evidence type="ECO:0000313" key="2">
    <source>
        <dbReference type="EMBL" id="KIO02571.1"/>
    </source>
</evidence>
<evidence type="ECO:0000256" key="1">
    <source>
        <dbReference type="SAM" id="MobiDB-lite"/>
    </source>
</evidence>
<reference evidence="3" key="2">
    <citation type="submission" date="2015-01" db="EMBL/GenBank/DDBJ databases">
        <title>Evolutionary Origins and Diversification of the Mycorrhizal Mutualists.</title>
        <authorList>
            <consortium name="DOE Joint Genome Institute"/>
            <consortium name="Mycorrhizal Genomics Consortium"/>
            <person name="Kohler A."/>
            <person name="Kuo A."/>
            <person name="Nagy L.G."/>
            <person name="Floudas D."/>
            <person name="Copeland A."/>
            <person name="Barry K.W."/>
            <person name="Cichocki N."/>
            <person name="Veneault-Fourrey C."/>
            <person name="LaButti K."/>
            <person name="Lindquist E.A."/>
            <person name="Lipzen A."/>
            <person name="Lundell T."/>
            <person name="Morin E."/>
            <person name="Murat C."/>
            <person name="Riley R."/>
            <person name="Ohm R."/>
            <person name="Sun H."/>
            <person name="Tunlid A."/>
            <person name="Henrissat B."/>
            <person name="Grigoriev I.V."/>
            <person name="Hibbett D.S."/>
            <person name="Martin F."/>
        </authorList>
    </citation>
    <scope>NUCLEOTIDE SEQUENCE [LARGE SCALE GENOMIC DNA]</scope>
    <source>
        <strain evidence="3">Marx 270</strain>
    </source>
</reference>